<dbReference type="PANTHER" id="PTHR43776:SF7">
    <property type="entry name" value="D,D-DIPEPTIDE TRANSPORT ATP-BINDING PROTEIN DDPF-RELATED"/>
    <property type="match status" value="1"/>
</dbReference>
<dbReference type="AlphaFoldDB" id="A0A4Y7RKS0"/>
<dbReference type="InterPro" id="IPR003593">
    <property type="entry name" value="AAA+_ATPase"/>
</dbReference>
<evidence type="ECO:0000259" key="5">
    <source>
        <dbReference type="PROSITE" id="PS50893"/>
    </source>
</evidence>
<keyword evidence="3" id="KW-0547">Nucleotide-binding</keyword>
<dbReference type="GO" id="GO:0055085">
    <property type="term" value="P:transmembrane transport"/>
    <property type="evidence" value="ECO:0007669"/>
    <property type="project" value="UniProtKB-ARBA"/>
</dbReference>
<keyword evidence="7" id="KW-1185">Reference proteome</keyword>
<evidence type="ECO:0000256" key="4">
    <source>
        <dbReference type="ARBA" id="ARBA00022840"/>
    </source>
</evidence>
<dbReference type="EMBL" id="QFFZ01000053">
    <property type="protein sequence ID" value="TEB09282.1"/>
    <property type="molecule type" value="Genomic_DNA"/>
</dbReference>
<dbReference type="Proteomes" id="UP000297597">
    <property type="component" value="Unassembled WGS sequence"/>
</dbReference>
<dbReference type="PROSITE" id="PS50893">
    <property type="entry name" value="ABC_TRANSPORTER_2"/>
    <property type="match status" value="1"/>
</dbReference>
<dbReference type="SUPFAM" id="SSF52540">
    <property type="entry name" value="P-loop containing nucleoside triphosphate hydrolases"/>
    <property type="match status" value="1"/>
</dbReference>
<evidence type="ECO:0000256" key="3">
    <source>
        <dbReference type="ARBA" id="ARBA00022741"/>
    </source>
</evidence>
<evidence type="ECO:0000313" key="7">
    <source>
        <dbReference type="Proteomes" id="UP000297597"/>
    </source>
</evidence>
<dbReference type="PANTHER" id="PTHR43776">
    <property type="entry name" value="TRANSPORT ATP-BINDING PROTEIN"/>
    <property type="match status" value="1"/>
</dbReference>
<dbReference type="InterPro" id="IPR003439">
    <property type="entry name" value="ABC_transporter-like_ATP-bd"/>
</dbReference>
<dbReference type="RefSeq" id="WP_282432915.1">
    <property type="nucleotide sequence ID" value="NZ_QFFZ01000053.1"/>
</dbReference>
<accession>A0A4Y7RKS0</accession>
<protein>
    <submittedName>
        <fullName evidence="6">Oligopeptide transport ATP-binding protein OppF</fullName>
    </submittedName>
</protein>
<dbReference type="InterPro" id="IPR050319">
    <property type="entry name" value="ABC_transp_ATP-bind"/>
</dbReference>
<dbReference type="InterPro" id="IPR013563">
    <property type="entry name" value="Oligopep_ABC_C"/>
</dbReference>
<dbReference type="SMART" id="SM00382">
    <property type="entry name" value="AAA"/>
    <property type="match status" value="1"/>
</dbReference>
<name>A0A4Y7RKS0_9FIRM</name>
<organism evidence="6 7">
    <name type="scientific">Pelotomaculum propionicicum</name>
    <dbReference type="NCBI Taxonomy" id="258475"/>
    <lineage>
        <taxon>Bacteria</taxon>
        <taxon>Bacillati</taxon>
        <taxon>Bacillota</taxon>
        <taxon>Clostridia</taxon>
        <taxon>Eubacteriales</taxon>
        <taxon>Desulfotomaculaceae</taxon>
        <taxon>Pelotomaculum</taxon>
    </lineage>
</organism>
<gene>
    <name evidence="6" type="primary">oppF_2</name>
    <name evidence="6" type="ORF">Pmgp_03271</name>
</gene>
<sequence length="316" mass="35038">MKKLVQIKNLKKYFKTGRRQVRKAVNDITFDIYRGETLGLVGESGCGKTTLGKIIVRLYKPTSGQVIYDGIDVHKTGSPHNIALNKHMQMVFQDPYASLNPRMTAGEIIGEAIDIHSQGQKGFKRERVIELLQTVGLHPGLSGRYPHEFSGGQRQRIAIARALAVEPDFIVCDEPLTALDASIQAQIVNLLEDLQKQKELTYLFISHDLSMVRHICNRIAVMYLGQVVELASKDELFEHPLHPYTQAVLSAIPAPDPDLETTSRRVILPGEASNTFKLSSGCGFNSRCPKAEARCRQTAPVLSEKGSGHWAACHLS</sequence>
<reference evidence="6 7" key="1">
    <citation type="journal article" date="2018" name="Environ. Microbiol.">
        <title>Novel energy conservation strategies and behaviour of Pelotomaculum schinkii driving syntrophic propionate catabolism.</title>
        <authorList>
            <person name="Hidalgo-Ahumada C.A.P."/>
            <person name="Nobu M.K."/>
            <person name="Narihiro T."/>
            <person name="Tamaki H."/>
            <person name="Liu W.T."/>
            <person name="Kamagata Y."/>
            <person name="Stams A.J.M."/>
            <person name="Imachi H."/>
            <person name="Sousa D.Z."/>
        </authorList>
    </citation>
    <scope>NUCLEOTIDE SEQUENCE [LARGE SCALE GENOMIC DNA]</scope>
    <source>
        <strain evidence="6 7">MGP</strain>
    </source>
</reference>
<evidence type="ECO:0000313" key="6">
    <source>
        <dbReference type="EMBL" id="TEB09282.1"/>
    </source>
</evidence>
<evidence type="ECO:0000256" key="1">
    <source>
        <dbReference type="ARBA" id="ARBA00005417"/>
    </source>
</evidence>
<dbReference type="FunFam" id="3.40.50.300:FF:000016">
    <property type="entry name" value="Oligopeptide ABC transporter ATP-binding component"/>
    <property type="match status" value="1"/>
</dbReference>
<evidence type="ECO:0000256" key="2">
    <source>
        <dbReference type="ARBA" id="ARBA00022448"/>
    </source>
</evidence>
<comment type="caution">
    <text evidence="6">The sequence shown here is derived from an EMBL/GenBank/DDBJ whole genome shotgun (WGS) entry which is preliminary data.</text>
</comment>
<comment type="similarity">
    <text evidence="1">Belongs to the ABC transporter superfamily.</text>
</comment>
<dbReference type="GO" id="GO:0015833">
    <property type="term" value="P:peptide transport"/>
    <property type="evidence" value="ECO:0007669"/>
    <property type="project" value="InterPro"/>
</dbReference>
<dbReference type="InterPro" id="IPR027417">
    <property type="entry name" value="P-loop_NTPase"/>
</dbReference>
<dbReference type="CDD" id="cd03257">
    <property type="entry name" value="ABC_NikE_OppD_transporters"/>
    <property type="match status" value="1"/>
</dbReference>
<feature type="domain" description="ABC transporter" evidence="5">
    <location>
        <begin position="5"/>
        <end position="249"/>
    </location>
</feature>
<keyword evidence="2" id="KW-0813">Transport</keyword>
<dbReference type="Pfam" id="PF08352">
    <property type="entry name" value="oligo_HPY"/>
    <property type="match status" value="1"/>
</dbReference>
<dbReference type="Pfam" id="PF00005">
    <property type="entry name" value="ABC_tran"/>
    <property type="match status" value="1"/>
</dbReference>
<keyword evidence="4 6" id="KW-0067">ATP-binding</keyword>
<dbReference type="GO" id="GO:0016887">
    <property type="term" value="F:ATP hydrolysis activity"/>
    <property type="evidence" value="ECO:0007669"/>
    <property type="project" value="InterPro"/>
</dbReference>
<proteinExistence type="inferred from homology"/>
<dbReference type="GO" id="GO:0005524">
    <property type="term" value="F:ATP binding"/>
    <property type="evidence" value="ECO:0007669"/>
    <property type="project" value="UniProtKB-KW"/>
</dbReference>
<dbReference type="PROSITE" id="PS00211">
    <property type="entry name" value="ABC_TRANSPORTER_1"/>
    <property type="match status" value="1"/>
</dbReference>
<dbReference type="NCBIfam" id="TIGR01727">
    <property type="entry name" value="oligo_HPY"/>
    <property type="match status" value="1"/>
</dbReference>
<dbReference type="InterPro" id="IPR017871">
    <property type="entry name" value="ABC_transporter-like_CS"/>
</dbReference>
<dbReference type="Gene3D" id="3.40.50.300">
    <property type="entry name" value="P-loop containing nucleotide triphosphate hydrolases"/>
    <property type="match status" value="1"/>
</dbReference>